<name>A0AAW6U8S0_9MOLU</name>
<feature type="transmembrane region" description="Helical" evidence="10">
    <location>
        <begin position="784"/>
        <end position="807"/>
    </location>
</feature>
<dbReference type="PROSITE" id="PS00211">
    <property type="entry name" value="ABC_TRANSPORTER_1"/>
    <property type="match status" value="1"/>
</dbReference>
<evidence type="ECO:0000256" key="3">
    <source>
        <dbReference type="ARBA" id="ARBA00022475"/>
    </source>
</evidence>
<dbReference type="InterPro" id="IPR027417">
    <property type="entry name" value="P-loop_NTPase"/>
</dbReference>
<evidence type="ECO:0000256" key="4">
    <source>
        <dbReference type="ARBA" id="ARBA00022692"/>
    </source>
</evidence>
<dbReference type="GO" id="GO:0005524">
    <property type="term" value="F:ATP binding"/>
    <property type="evidence" value="ECO:0007669"/>
    <property type="project" value="UniProtKB-KW"/>
</dbReference>
<feature type="transmembrane region" description="Helical" evidence="10">
    <location>
        <begin position="736"/>
        <end position="764"/>
    </location>
</feature>
<feature type="transmembrane region" description="Helical" evidence="10">
    <location>
        <begin position="362"/>
        <end position="386"/>
    </location>
</feature>
<dbReference type="GO" id="GO:0016887">
    <property type="term" value="F:ATP hydrolysis activity"/>
    <property type="evidence" value="ECO:0007669"/>
    <property type="project" value="InterPro"/>
</dbReference>
<feature type="transmembrane region" description="Helical" evidence="10">
    <location>
        <begin position="691"/>
        <end position="711"/>
    </location>
</feature>
<reference evidence="12" key="1">
    <citation type="submission" date="2023-05" db="EMBL/GenBank/DDBJ databases">
        <title>Mariniplasma microaerophilum sp. nov., a novel anaerobic mollicute isolated from terrestrial mud volcano, Taman Peninsula, Russia.</title>
        <authorList>
            <person name="Khomyakova M.A."/>
            <person name="Merkel A.Y."/>
            <person name="Slobodkin A.I."/>
        </authorList>
    </citation>
    <scope>NUCLEOTIDE SEQUENCE</scope>
    <source>
        <strain evidence="12">M4Ah</strain>
    </source>
</reference>
<dbReference type="PANTHER" id="PTHR42798:SF6">
    <property type="entry name" value="CELL DIVISION ATP-BINDING PROTEIN FTSE"/>
    <property type="match status" value="1"/>
</dbReference>
<keyword evidence="8 10" id="KW-0472">Membrane</keyword>
<dbReference type="CDD" id="cd03255">
    <property type="entry name" value="ABC_MJ0796_LolCDE_FtsE"/>
    <property type="match status" value="1"/>
</dbReference>
<dbReference type="InterPro" id="IPR017871">
    <property type="entry name" value="ABC_transporter-like_CS"/>
</dbReference>
<keyword evidence="13" id="KW-1185">Reference proteome</keyword>
<keyword evidence="6 12" id="KW-0067">ATP-binding</keyword>
<sequence length="820" mass="92924">MIRVKGLQKYFFRHKRNEIHVLNDMTIDFPESGLVVLLGPSGSGKTTLLNVIGGLDSVQQGTIEFDDQQINRYKSSTWDKIRNESVGYIFQNYNLLPQLSVYDNIALVLKMVGIHDPNIIDQRVAYILKAVKMYPFRKKKSTQLSGGQQQRVAIARALVKNPRVIIADEPTGNLDSKNTIDIMNIIKEISKQKLVVLVTHERNIANVYGDRIIEIKDGQIIDDHLNESDHEHNVSEENILYLKDMNQITELGNSNVKLSLYNDSDQVIDPVNIRLIVKNKTLYLDIDSSLTKVRLINESSNLLVKDEHYVKKNKEQLLETAFKTDMLDNKDVHKSFRTIVSIKQIFMLALQKILYSSRKGKIMLFSFIMSGAVIALSIAMVSATIIPDLSNMRYENNYVRVRQTQFSKMDYDELVAYSDDDAKLYVNTLGTIEISVLDPLNEDKALFKLQYSKGMFQPADSEITLDIIDHVSRSKIVKGRMPQTHNEFVITSELADQSIQTQGAEFGVWSWDHLMLEDFEISGVPVKLVGITKSDRNIVYTTRDFANMIKPTSYLTQAPIYVGTLNATIIGDHYLDESLITQGQLPTGDQVIVSQALYDALYKLPSGQDWPKTFDDFDYTISGVFTDTERLIVGSNQIIEKARYDKVSSFYVYSSRPRALVSTLEADDIEAILELDEQTNIFNQATIQARITTTIVTLVIIGFTLLGFYFIMHSSMVSRIYEISVYRALGMKKTEIFFSFMIEILILSTVTSLIGYGIATIGLIQSSNTLIGMFRAFLVTPLTILIGIIILYLINLIGGMFPIFLLLRKTPAQILAQYDI</sequence>
<dbReference type="Pfam" id="PF02687">
    <property type="entry name" value="FtsX"/>
    <property type="match status" value="1"/>
</dbReference>
<evidence type="ECO:0000256" key="2">
    <source>
        <dbReference type="ARBA" id="ARBA00022448"/>
    </source>
</evidence>
<keyword evidence="5" id="KW-0547">Nucleotide-binding</keyword>
<dbReference type="PROSITE" id="PS50893">
    <property type="entry name" value="ABC_TRANSPORTER_2"/>
    <property type="match status" value="1"/>
</dbReference>
<protein>
    <submittedName>
        <fullName evidence="12">ABC transporter ATP-binding protein/permease</fullName>
    </submittedName>
</protein>
<evidence type="ECO:0000256" key="9">
    <source>
        <dbReference type="ARBA" id="ARBA00038388"/>
    </source>
</evidence>
<organism evidence="12 13">
    <name type="scientific">Peloplasma aerotolerans</name>
    <dbReference type="NCBI Taxonomy" id="3044389"/>
    <lineage>
        <taxon>Bacteria</taxon>
        <taxon>Bacillati</taxon>
        <taxon>Mycoplasmatota</taxon>
        <taxon>Mollicutes</taxon>
        <taxon>Acholeplasmatales</taxon>
        <taxon>Acholeplasmataceae</taxon>
        <taxon>Peloplasma</taxon>
    </lineage>
</organism>
<keyword evidence="7 10" id="KW-1133">Transmembrane helix</keyword>
<dbReference type="InterPro" id="IPR003838">
    <property type="entry name" value="ABC3_permease_C"/>
</dbReference>
<evidence type="ECO:0000256" key="10">
    <source>
        <dbReference type="SAM" id="Phobius"/>
    </source>
</evidence>
<accession>A0AAW6U8S0</accession>
<feature type="domain" description="ABC transporter" evidence="11">
    <location>
        <begin position="2"/>
        <end position="242"/>
    </location>
</feature>
<gene>
    <name evidence="12" type="ORF">QJ521_00755</name>
</gene>
<dbReference type="Gene3D" id="3.40.50.300">
    <property type="entry name" value="P-loop containing nucleotide triphosphate hydrolases"/>
    <property type="match status" value="1"/>
</dbReference>
<keyword evidence="2" id="KW-0813">Transport</keyword>
<evidence type="ECO:0000256" key="1">
    <source>
        <dbReference type="ARBA" id="ARBA00004429"/>
    </source>
</evidence>
<dbReference type="RefSeq" id="WP_282838479.1">
    <property type="nucleotide sequence ID" value="NZ_JASCXW010000001.1"/>
</dbReference>
<dbReference type="PANTHER" id="PTHR42798">
    <property type="entry name" value="LIPOPROTEIN-RELEASING SYSTEM ATP-BINDING PROTEIN LOLD"/>
    <property type="match status" value="1"/>
</dbReference>
<dbReference type="Pfam" id="PF00005">
    <property type="entry name" value="ABC_tran"/>
    <property type="match status" value="1"/>
</dbReference>
<evidence type="ECO:0000256" key="5">
    <source>
        <dbReference type="ARBA" id="ARBA00022741"/>
    </source>
</evidence>
<dbReference type="InterPro" id="IPR003439">
    <property type="entry name" value="ABC_transporter-like_ATP-bd"/>
</dbReference>
<dbReference type="Proteomes" id="UP001431532">
    <property type="component" value="Unassembled WGS sequence"/>
</dbReference>
<dbReference type="InterPro" id="IPR017911">
    <property type="entry name" value="MacB-like_ATP-bd"/>
</dbReference>
<dbReference type="SUPFAM" id="SSF52540">
    <property type="entry name" value="P-loop containing nucleoside triphosphate hydrolases"/>
    <property type="match status" value="1"/>
</dbReference>
<keyword evidence="4 10" id="KW-0812">Transmembrane</keyword>
<evidence type="ECO:0000256" key="7">
    <source>
        <dbReference type="ARBA" id="ARBA00022989"/>
    </source>
</evidence>
<evidence type="ECO:0000256" key="6">
    <source>
        <dbReference type="ARBA" id="ARBA00022840"/>
    </source>
</evidence>
<comment type="subcellular location">
    <subcellularLocation>
        <location evidence="1">Cell inner membrane</location>
        <topology evidence="1">Multi-pass membrane protein</topology>
    </subcellularLocation>
</comment>
<dbReference type="GO" id="GO:0005886">
    <property type="term" value="C:plasma membrane"/>
    <property type="evidence" value="ECO:0007669"/>
    <property type="project" value="UniProtKB-SubCell"/>
</dbReference>
<evidence type="ECO:0000256" key="8">
    <source>
        <dbReference type="ARBA" id="ARBA00023136"/>
    </source>
</evidence>
<comment type="similarity">
    <text evidence="9">Belongs to the ABC transporter superfamily. Macrolide exporter (TC 3.A.1.122) family.</text>
</comment>
<keyword evidence="3" id="KW-1003">Cell membrane</keyword>
<dbReference type="SMART" id="SM00382">
    <property type="entry name" value="AAA"/>
    <property type="match status" value="1"/>
</dbReference>
<dbReference type="AlphaFoldDB" id="A0AAW6U8S0"/>
<evidence type="ECO:0000259" key="11">
    <source>
        <dbReference type="PROSITE" id="PS50893"/>
    </source>
</evidence>
<evidence type="ECO:0000313" key="13">
    <source>
        <dbReference type="Proteomes" id="UP001431532"/>
    </source>
</evidence>
<dbReference type="EMBL" id="JASCXW010000001">
    <property type="protein sequence ID" value="MDI6452079.1"/>
    <property type="molecule type" value="Genomic_DNA"/>
</dbReference>
<comment type="caution">
    <text evidence="12">The sequence shown here is derived from an EMBL/GenBank/DDBJ whole genome shotgun (WGS) entry which is preliminary data.</text>
</comment>
<proteinExistence type="inferred from homology"/>
<evidence type="ECO:0000313" key="12">
    <source>
        <dbReference type="EMBL" id="MDI6452079.1"/>
    </source>
</evidence>
<dbReference type="InterPro" id="IPR003593">
    <property type="entry name" value="AAA+_ATPase"/>
</dbReference>